<dbReference type="SUPFAM" id="SSF82808">
    <property type="entry name" value="Replication modulator SeqA, C-terminal DNA-binding domain"/>
    <property type="match status" value="1"/>
</dbReference>
<dbReference type="Gene3D" id="1.10.1220.10">
    <property type="entry name" value="Met repressor-like"/>
    <property type="match status" value="1"/>
</dbReference>
<evidence type="ECO:0000256" key="3">
    <source>
        <dbReference type="ARBA" id="ARBA00023125"/>
    </source>
</evidence>
<dbReference type="PIRSF" id="PIRSF019401">
    <property type="entry name" value="SeqA"/>
    <property type="match status" value="1"/>
</dbReference>
<evidence type="ECO:0000256" key="5">
    <source>
        <dbReference type="PIRNR" id="PIRNR019401"/>
    </source>
</evidence>
<organism evidence="8 9">
    <name type="scientific">Aliidiomarina sanyensis</name>
    <dbReference type="NCBI Taxonomy" id="1249555"/>
    <lineage>
        <taxon>Bacteria</taxon>
        <taxon>Pseudomonadati</taxon>
        <taxon>Pseudomonadota</taxon>
        <taxon>Gammaproteobacteria</taxon>
        <taxon>Alteromonadales</taxon>
        <taxon>Idiomarinaceae</taxon>
        <taxon>Aliidiomarina</taxon>
    </lineage>
</organism>
<comment type="similarity">
    <text evidence="4 5">Belongs to the SeqA family.</text>
</comment>
<comment type="subunit">
    <text evidence="4">Homodimer. Polymerizes to form helical filaments.</text>
</comment>
<dbReference type="AlphaFoldDB" id="A0A432WN35"/>
<feature type="domain" description="Replication modulator SeqA C-terminal DNA-binding" evidence="6">
    <location>
        <begin position="66"/>
        <end position="172"/>
    </location>
</feature>
<dbReference type="GO" id="GO:0005737">
    <property type="term" value="C:cytoplasm"/>
    <property type="evidence" value="ECO:0007669"/>
    <property type="project" value="UniProtKB-SubCell"/>
</dbReference>
<keyword evidence="2 4" id="KW-0236">DNA replication inhibitor</keyword>
<dbReference type="InterPro" id="IPR036835">
    <property type="entry name" value="SeqA_DNA-bd_C_sf"/>
</dbReference>
<proteinExistence type="inferred from homology"/>
<evidence type="ECO:0000259" key="6">
    <source>
        <dbReference type="Pfam" id="PF03925"/>
    </source>
</evidence>
<protein>
    <recommendedName>
        <fullName evidence="4 5">Negative modulator of initiation of replication</fullName>
    </recommendedName>
</protein>
<keyword evidence="1 4" id="KW-0963">Cytoplasm</keyword>
<dbReference type="InterPro" id="IPR010985">
    <property type="entry name" value="Ribbon_hlx_hlx"/>
</dbReference>
<dbReference type="SUPFAM" id="SSF47598">
    <property type="entry name" value="Ribbon-helix-helix"/>
    <property type="match status" value="1"/>
</dbReference>
<feature type="domain" description="Negative modulator of initiation of replication SeqA N-terminal" evidence="7">
    <location>
        <begin position="1"/>
        <end position="36"/>
    </location>
</feature>
<dbReference type="GO" id="GO:0006355">
    <property type="term" value="P:regulation of DNA-templated transcription"/>
    <property type="evidence" value="ECO:0007669"/>
    <property type="project" value="InterPro"/>
</dbReference>
<comment type="caution">
    <text evidence="4">Lacks conserved residue(s) required for the propagation of feature annotation.</text>
</comment>
<keyword evidence="9" id="KW-1185">Reference proteome</keyword>
<comment type="function">
    <text evidence="4 5">Negative regulator of replication initiation, which contributes to regulation of DNA replication and ensures that replication initiation occurs exactly once per chromosome per cell cycle. Binds to pairs of hemimethylated GATC sequences in the oriC region, thus preventing assembly of replication proteins and re-initiation at newly replicated origins. Repression is relieved when the region becomes fully methylated.</text>
</comment>
<dbReference type="InterPro" id="IPR013321">
    <property type="entry name" value="Arc_rbn_hlx_hlx"/>
</dbReference>
<dbReference type="EMBL" id="PIPM01000003">
    <property type="protein sequence ID" value="RUO35203.1"/>
    <property type="molecule type" value="Genomic_DNA"/>
</dbReference>
<sequence>MKKIEIDDELYTFIASHTQHIGESASTILRRLLHLPAVGAAPESQSASREVKAPSQPMSSIGTRTIFDVVSPADLASQKGVVGRFLHILSQLQRCHAEDFVRVLDIRGRNRLYFSASEAELSATGNSTNPKQIPDSPYWVVTNNNTTKKKSILTDVARELGYSAEDAERIRDLLS</sequence>
<evidence type="ECO:0000313" key="8">
    <source>
        <dbReference type="EMBL" id="RUO35203.1"/>
    </source>
</evidence>
<dbReference type="HAMAP" id="MF_00908">
    <property type="entry name" value="SeqA"/>
    <property type="match status" value="1"/>
</dbReference>
<evidence type="ECO:0000256" key="1">
    <source>
        <dbReference type="ARBA" id="ARBA00022490"/>
    </source>
</evidence>
<dbReference type="GO" id="GO:0003677">
    <property type="term" value="F:DNA binding"/>
    <property type="evidence" value="ECO:0007669"/>
    <property type="project" value="UniProtKB-UniRule"/>
</dbReference>
<dbReference type="NCBIfam" id="NF008389">
    <property type="entry name" value="PRK11187.1"/>
    <property type="match status" value="1"/>
</dbReference>
<dbReference type="Proteomes" id="UP000288405">
    <property type="component" value="Unassembled WGS sequence"/>
</dbReference>
<dbReference type="InterPro" id="IPR026577">
    <property type="entry name" value="SeqA_DNA-bd_C"/>
</dbReference>
<keyword evidence="3 4" id="KW-0238">DNA-binding</keyword>
<name>A0A432WN35_9GAMM</name>
<evidence type="ECO:0000259" key="7">
    <source>
        <dbReference type="Pfam" id="PF17206"/>
    </source>
</evidence>
<dbReference type="OrthoDB" id="5591069at2"/>
<dbReference type="RefSeq" id="WP_126776321.1">
    <property type="nucleotide sequence ID" value="NZ_PIPM01000003.1"/>
</dbReference>
<evidence type="ECO:0000256" key="4">
    <source>
        <dbReference type="HAMAP-Rule" id="MF_00908"/>
    </source>
</evidence>
<dbReference type="GO" id="GO:0032297">
    <property type="term" value="P:negative regulation of DNA-templated DNA replication initiation"/>
    <property type="evidence" value="ECO:0007669"/>
    <property type="project" value="UniProtKB-UniRule"/>
</dbReference>
<reference evidence="8 9" key="1">
    <citation type="journal article" date="2011" name="Front. Microbiol.">
        <title>Genomic signatures of strain selection and enhancement in Bacillus atrophaeus var. globigii, a historical biowarfare simulant.</title>
        <authorList>
            <person name="Gibbons H.S."/>
            <person name="Broomall S.M."/>
            <person name="McNew L.A."/>
            <person name="Daligault H."/>
            <person name="Chapman C."/>
            <person name="Bruce D."/>
            <person name="Karavis M."/>
            <person name="Krepps M."/>
            <person name="McGregor P.A."/>
            <person name="Hong C."/>
            <person name="Park K.H."/>
            <person name="Akmal A."/>
            <person name="Feldman A."/>
            <person name="Lin J.S."/>
            <person name="Chang W.E."/>
            <person name="Higgs B.W."/>
            <person name="Demirev P."/>
            <person name="Lindquist J."/>
            <person name="Liem A."/>
            <person name="Fochler E."/>
            <person name="Read T.D."/>
            <person name="Tapia R."/>
            <person name="Johnson S."/>
            <person name="Bishop-Lilly K.A."/>
            <person name="Detter C."/>
            <person name="Han C."/>
            <person name="Sozhamannan S."/>
            <person name="Rosenzweig C.N."/>
            <person name="Skowronski E.W."/>
        </authorList>
    </citation>
    <scope>NUCLEOTIDE SEQUENCE [LARGE SCALE GENOMIC DNA]</scope>
    <source>
        <strain evidence="8 9">GYP-17</strain>
    </source>
</reference>
<gene>
    <name evidence="4" type="primary">seqA</name>
    <name evidence="8" type="ORF">CWE11_03980</name>
</gene>
<dbReference type="Pfam" id="PF03925">
    <property type="entry name" value="SeqA"/>
    <property type="match status" value="1"/>
</dbReference>
<evidence type="ECO:0000313" key="9">
    <source>
        <dbReference type="Proteomes" id="UP000288405"/>
    </source>
</evidence>
<dbReference type="Pfam" id="PF17206">
    <property type="entry name" value="SeqA_N"/>
    <property type="match status" value="1"/>
</dbReference>
<comment type="caution">
    <text evidence="8">The sequence shown here is derived from an EMBL/GenBank/DDBJ whole genome shotgun (WGS) entry which is preliminary data.</text>
</comment>
<dbReference type="InterPro" id="IPR033761">
    <property type="entry name" value="SeqA_N"/>
</dbReference>
<comment type="subcellular location">
    <subcellularLocation>
        <location evidence="4 5">Cytoplasm</location>
    </subcellularLocation>
</comment>
<dbReference type="Gene3D" id="1.20.1380.10">
    <property type="entry name" value="Replication modulator SeqA, C-terminal DNA-binding domain"/>
    <property type="match status" value="1"/>
</dbReference>
<dbReference type="InterPro" id="IPR005621">
    <property type="entry name" value="SeqA"/>
</dbReference>
<accession>A0A432WN35</accession>
<evidence type="ECO:0000256" key="2">
    <source>
        <dbReference type="ARBA" id="ARBA00022880"/>
    </source>
</evidence>